<dbReference type="PANTHER" id="PTHR23112">
    <property type="entry name" value="G PROTEIN-COUPLED RECEPTOR 157-RELATED"/>
    <property type="match status" value="1"/>
</dbReference>
<dbReference type="Proteomes" id="UP001278766">
    <property type="component" value="Unassembled WGS sequence"/>
</dbReference>
<feature type="transmembrane region" description="Helical" evidence="6">
    <location>
        <begin position="182"/>
        <end position="205"/>
    </location>
</feature>
<organism evidence="7 8">
    <name type="scientific">Chaetomium fimeti</name>
    <dbReference type="NCBI Taxonomy" id="1854472"/>
    <lineage>
        <taxon>Eukaryota</taxon>
        <taxon>Fungi</taxon>
        <taxon>Dikarya</taxon>
        <taxon>Ascomycota</taxon>
        <taxon>Pezizomycotina</taxon>
        <taxon>Sordariomycetes</taxon>
        <taxon>Sordariomycetidae</taxon>
        <taxon>Sordariales</taxon>
        <taxon>Chaetomiaceae</taxon>
        <taxon>Chaetomium</taxon>
    </lineage>
</organism>
<comment type="subcellular location">
    <subcellularLocation>
        <location evidence="1">Membrane</location>
        <topology evidence="1">Multi-pass membrane protein</topology>
    </subcellularLocation>
</comment>
<dbReference type="Gene3D" id="1.20.1070.10">
    <property type="entry name" value="Rhodopsin 7-helix transmembrane proteins"/>
    <property type="match status" value="1"/>
</dbReference>
<sequence length="607" mass="64652">MAFNGYSPLDEASGDLSPLTPVLRQGLTAIAVLSCLSFVSSTVVLAYLTVKLARWHLRTWRQSRNAAAGPTTPTVDLALGLAEGLYMGEAAKRGRPPPRKKARPNQFVILLYNLLLADIHQAASFILNAVWVGGDGIRVQTATCWAQAWLIQTGDLASSFFITAIAVHTYLAVVWKYTPPQSAVYAVVIFLWAFNYILIIIGIAVTDNGREVGGFFVRATAWCWINVRYEGLRLYIHYLWIFIALAVTGILYTLIFLSLRKKRLSQPTNISLTSAEATDSRTKIHNVSTDINNSTTDSITSKPLPQLTLHAVPSLNTSTTKLSHPHNHHNNNHNHNHNNHTTTTYPSQQTQQQPDPHTPTAGGHDKAFLLYPLIYILCTAPLALGRIATMAGVDVPVWYFCTAGALITSNGWLDVLLWGVTRHRLLFGGDVDAEESGLDTFAFMRTPHGRRWGNMVWVEGGGGGGGGNGGGNGGKGGVGGNGHGLGGGGGGGEGDAGKLGGLVKRRMGWRPLGFGGGGGGDGGQGERRGRGDGGGQSGSALGAGREDGLAIQMDMVTTVVVEPAETAGDGWDRGRSRHVPNGSTGSRSGMIYDTDSAPEDGLVKNIS</sequence>
<feature type="transmembrane region" description="Helical" evidence="6">
    <location>
        <begin position="368"/>
        <end position="391"/>
    </location>
</feature>
<dbReference type="SUPFAM" id="SSF81321">
    <property type="entry name" value="Family A G protein-coupled receptor-like"/>
    <property type="match status" value="1"/>
</dbReference>
<evidence type="ECO:0008006" key="9">
    <source>
        <dbReference type="Google" id="ProtNLM"/>
    </source>
</evidence>
<dbReference type="GO" id="GO:0004930">
    <property type="term" value="F:G protein-coupled receptor activity"/>
    <property type="evidence" value="ECO:0007669"/>
    <property type="project" value="InterPro"/>
</dbReference>
<evidence type="ECO:0000313" key="7">
    <source>
        <dbReference type="EMBL" id="KAK3294620.1"/>
    </source>
</evidence>
<keyword evidence="8" id="KW-1185">Reference proteome</keyword>
<gene>
    <name evidence="7" type="ORF">B0H64DRAFT_463602</name>
</gene>
<evidence type="ECO:0000256" key="3">
    <source>
        <dbReference type="ARBA" id="ARBA00022989"/>
    </source>
</evidence>
<evidence type="ECO:0000256" key="1">
    <source>
        <dbReference type="ARBA" id="ARBA00004141"/>
    </source>
</evidence>
<feature type="compositionally biased region" description="Low complexity" evidence="5">
    <location>
        <begin position="339"/>
        <end position="360"/>
    </location>
</feature>
<dbReference type="GO" id="GO:0005886">
    <property type="term" value="C:plasma membrane"/>
    <property type="evidence" value="ECO:0007669"/>
    <property type="project" value="TreeGrafter"/>
</dbReference>
<feature type="transmembrane region" description="Helical" evidence="6">
    <location>
        <begin position="156"/>
        <end position="175"/>
    </location>
</feature>
<keyword evidence="2 6" id="KW-0812">Transmembrane</keyword>
<evidence type="ECO:0000313" key="8">
    <source>
        <dbReference type="Proteomes" id="UP001278766"/>
    </source>
</evidence>
<dbReference type="RefSeq" id="XP_062658134.1">
    <property type="nucleotide sequence ID" value="XM_062807607.1"/>
</dbReference>
<feature type="compositionally biased region" description="Gly residues" evidence="5">
    <location>
        <begin position="466"/>
        <end position="500"/>
    </location>
</feature>
<feature type="transmembrane region" description="Helical" evidence="6">
    <location>
        <begin position="235"/>
        <end position="257"/>
    </location>
</feature>
<dbReference type="Pfam" id="PF00001">
    <property type="entry name" value="7tm_1"/>
    <property type="match status" value="1"/>
</dbReference>
<keyword evidence="3 6" id="KW-1133">Transmembrane helix</keyword>
<feature type="transmembrane region" description="Helical" evidence="6">
    <location>
        <begin position="107"/>
        <end position="131"/>
    </location>
</feature>
<dbReference type="PANTHER" id="PTHR23112:SF37">
    <property type="entry name" value="G PROTEIN-COUPLED RECEPTOR GPR1"/>
    <property type="match status" value="1"/>
</dbReference>
<feature type="compositionally biased region" description="Basic residues" evidence="5">
    <location>
        <begin position="323"/>
        <end position="338"/>
    </location>
</feature>
<feature type="transmembrane region" description="Helical" evidence="6">
    <location>
        <begin position="397"/>
        <end position="418"/>
    </location>
</feature>
<feature type="region of interest" description="Disordered" evidence="5">
    <location>
        <begin position="565"/>
        <end position="607"/>
    </location>
</feature>
<evidence type="ECO:0000256" key="6">
    <source>
        <dbReference type="SAM" id="Phobius"/>
    </source>
</evidence>
<evidence type="ECO:0000256" key="4">
    <source>
        <dbReference type="ARBA" id="ARBA00023136"/>
    </source>
</evidence>
<reference evidence="7" key="1">
    <citation type="journal article" date="2023" name="Mol. Phylogenet. Evol.">
        <title>Genome-scale phylogeny and comparative genomics of the fungal order Sordariales.</title>
        <authorList>
            <person name="Hensen N."/>
            <person name="Bonometti L."/>
            <person name="Westerberg I."/>
            <person name="Brannstrom I.O."/>
            <person name="Guillou S."/>
            <person name="Cros-Aarteil S."/>
            <person name="Calhoun S."/>
            <person name="Haridas S."/>
            <person name="Kuo A."/>
            <person name="Mondo S."/>
            <person name="Pangilinan J."/>
            <person name="Riley R."/>
            <person name="LaButti K."/>
            <person name="Andreopoulos B."/>
            <person name="Lipzen A."/>
            <person name="Chen C."/>
            <person name="Yan M."/>
            <person name="Daum C."/>
            <person name="Ng V."/>
            <person name="Clum A."/>
            <person name="Steindorff A."/>
            <person name="Ohm R.A."/>
            <person name="Martin F."/>
            <person name="Silar P."/>
            <person name="Natvig D.O."/>
            <person name="Lalanne C."/>
            <person name="Gautier V."/>
            <person name="Ament-Velasquez S.L."/>
            <person name="Kruys A."/>
            <person name="Hutchinson M.I."/>
            <person name="Powell A.J."/>
            <person name="Barry K."/>
            <person name="Miller A.N."/>
            <person name="Grigoriev I.V."/>
            <person name="Debuchy R."/>
            <person name="Gladieux P."/>
            <person name="Hiltunen Thoren M."/>
            <person name="Johannesson H."/>
        </authorList>
    </citation>
    <scope>NUCLEOTIDE SEQUENCE</scope>
    <source>
        <strain evidence="7">CBS 168.71</strain>
    </source>
</reference>
<reference evidence="7" key="2">
    <citation type="submission" date="2023-06" db="EMBL/GenBank/DDBJ databases">
        <authorList>
            <consortium name="Lawrence Berkeley National Laboratory"/>
            <person name="Haridas S."/>
            <person name="Hensen N."/>
            <person name="Bonometti L."/>
            <person name="Westerberg I."/>
            <person name="Brannstrom I.O."/>
            <person name="Guillou S."/>
            <person name="Cros-Aarteil S."/>
            <person name="Calhoun S."/>
            <person name="Kuo A."/>
            <person name="Mondo S."/>
            <person name="Pangilinan J."/>
            <person name="Riley R."/>
            <person name="Labutti K."/>
            <person name="Andreopoulos B."/>
            <person name="Lipzen A."/>
            <person name="Chen C."/>
            <person name="Yanf M."/>
            <person name="Daum C."/>
            <person name="Ng V."/>
            <person name="Clum A."/>
            <person name="Steindorff A."/>
            <person name="Ohm R."/>
            <person name="Martin F."/>
            <person name="Silar P."/>
            <person name="Natvig D."/>
            <person name="Lalanne C."/>
            <person name="Gautier V."/>
            <person name="Ament-Velasquez S.L."/>
            <person name="Kruys A."/>
            <person name="Hutchinson M.I."/>
            <person name="Powell A.J."/>
            <person name="Barry K."/>
            <person name="Miller A.N."/>
            <person name="Grigoriev I.V."/>
            <person name="Debuchy R."/>
            <person name="Gladieux P."/>
            <person name="Thoren M.H."/>
            <person name="Johannesson H."/>
        </authorList>
    </citation>
    <scope>NUCLEOTIDE SEQUENCE</scope>
    <source>
        <strain evidence="7">CBS 168.71</strain>
    </source>
</reference>
<proteinExistence type="predicted"/>
<dbReference type="GeneID" id="87844555"/>
<protein>
    <recommendedName>
        <fullName evidence="9">Glucose receptor Git3 N-terminal domain-containing protein</fullName>
    </recommendedName>
</protein>
<comment type="caution">
    <text evidence="7">The sequence shown here is derived from an EMBL/GenBank/DDBJ whole genome shotgun (WGS) entry which is preliminary data.</text>
</comment>
<evidence type="ECO:0000256" key="5">
    <source>
        <dbReference type="SAM" id="MobiDB-lite"/>
    </source>
</evidence>
<dbReference type="AlphaFoldDB" id="A0AAE0LRI5"/>
<dbReference type="GO" id="GO:0007189">
    <property type="term" value="P:adenylate cyclase-activating G protein-coupled receptor signaling pathway"/>
    <property type="evidence" value="ECO:0007669"/>
    <property type="project" value="TreeGrafter"/>
</dbReference>
<feature type="compositionally biased region" description="Gly residues" evidence="5">
    <location>
        <begin position="513"/>
        <end position="523"/>
    </location>
</feature>
<accession>A0AAE0LRI5</accession>
<name>A0AAE0LRI5_9PEZI</name>
<evidence type="ECO:0000256" key="2">
    <source>
        <dbReference type="ARBA" id="ARBA00022692"/>
    </source>
</evidence>
<feature type="region of interest" description="Disordered" evidence="5">
    <location>
        <begin position="466"/>
        <end position="543"/>
    </location>
</feature>
<keyword evidence="4 6" id="KW-0472">Membrane</keyword>
<dbReference type="EMBL" id="JAUEPN010000005">
    <property type="protein sequence ID" value="KAK3294620.1"/>
    <property type="molecule type" value="Genomic_DNA"/>
</dbReference>
<feature type="region of interest" description="Disordered" evidence="5">
    <location>
        <begin position="318"/>
        <end position="362"/>
    </location>
</feature>
<dbReference type="CDD" id="cd00637">
    <property type="entry name" value="7tm_classA_rhodopsin-like"/>
    <property type="match status" value="1"/>
</dbReference>
<feature type="transmembrane region" description="Helical" evidence="6">
    <location>
        <begin position="26"/>
        <end position="48"/>
    </location>
</feature>
<dbReference type="InterPro" id="IPR000276">
    <property type="entry name" value="GPCR_Rhodpsn"/>
</dbReference>